<evidence type="ECO:0000256" key="1">
    <source>
        <dbReference type="SAM" id="MobiDB-lite"/>
    </source>
</evidence>
<proteinExistence type="predicted"/>
<protein>
    <submittedName>
        <fullName evidence="2">Uncharacterized protein</fullName>
    </submittedName>
</protein>
<dbReference type="Proteomes" id="UP000284403">
    <property type="component" value="Unassembled WGS sequence"/>
</dbReference>
<feature type="region of interest" description="Disordered" evidence="1">
    <location>
        <begin position="119"/>
        <end position="150"/>
    </location>
</feature>
<evidence type="ECO:0000313" key="2">
    <source>
        <dbReference type="EMBL" id="RNF10311.1"/>
    </source>
</evidence>
<feature type="compositionally biased region" description="Low complexity" evidence="1">
    <location>
        <begin position="135"/>
        <end position="146"/>
    </location>
</feature>
<accession>A0A422NY04</accession>
<evidence type="ECO:0000313" key="3">
    <source>
        <dbReference type="Proteomes" id="UP000284403"/>
    </source>
</evidence>
<gene>
    <name evidence="2" type="ORF">Tco025E_06800</name>
</gene>
<dbReference type="OrthoDB" id="273887at2759"/>
<keyword evidence="3" id="KW-1185">Reference proteome</keyword>
<comment type="caution">
    <text evidence="2">The sequence shown here is derived from an EMBL/GenBank/DDBJ whole genome shotgun (WGS) entry which is preliminary data.</text>
</comment>
<dbReference type="EMBL" id="MKKU01000485">
    <property type="protein sequence ID" value="RNF10311.1"/>
    <property type="molecule type" value="Genomic_DNA"/>
</dbReference>
<dbReference type="AlphaFoldDB" id="A0A422NY04"/>
<sequence>MGLPARVALLRRGAPGALSRRHACRALHTADGGAMAATRADLCERTYNRPSESAKDAAAQCRSAFQHFVRLRSSEYTGARPPPTCDAAAAAGDGEALEGRGASVRHALEAVDVRPTARAGEAWGGVGPAGRRPRPAAAASAASAPRGQRDLRRLHQRAARVAGGARQAQLRAEYERAVHILRDIRLALEAIVLPRSTRRANDARERRKDWLDSTEAVRFERLHQLRDTTSRLSTAHFLPLPVAIILQFLELIGGIVALVQAPHTTAHGYVVRQAMRALFIDADAATPRAARADAAASAMPARPRLSSGLHYYKLLRSALSLPGAESIEVCDAGGSVMSVEELCVRRLGSGVCVSADPSSKTFLHEIGTIRAVRVVAWCLRQATASPALLQQAHKRYFPPPRGELRIPFGVGKEYTQRVLASFAGDNPRGGAAARGESEAAERRRTPFAVTELAMLCGAIVFYEIRTMEAVRVLVEAAPVCAAEVDVLSGHQLSCVLLAYATLRYHGDLARHPPTSPHATLLSRDTRQTNFYLLLGERAGAMGEELHEDDAARVLRALAMVDVEHEGLRRSLESSMRMKGLRRRVLLS</sequence>
<organism evidence="2 3">
    <name type="scientific">Trypanosoma conorhini</name>
    <dbReference type="NCBI Taxonomy" id="83891"/>
    <lineage>
        <taxon>Eukaryota</taxon>
        <taxon>Discoba</taxon>
        <taxon>Euglenozoa</taxon>
        <taxon>Kinetoplastea</taxon>
        <taxon>Metakinetoplastina</taxon>
        <taxon>Trypanosomatida</taxon>
        <taxon>Trypanosomatidae</taxon>
        <taxon>Trypanosoma</taxon>
    </lineage>
</organism>
<dbReference type="GeneID" id="40320411"/>
<reference evidence="2 3" key="1">
    <citation type="journal article" date="2018" name="BMC Genomics">
        <title>Genomic comparison of Trypanosoma conorhini and Trypanosoma rangeli to Trypanosoma cruzi strains of high and low virulence.</title>
        <authorList>
            <person name="Bradwell K.R."/>
            <person name="Koparde V.N."/>
            <person name="Matveyev A.V."/>
            <person name="Serrano M.G."/>
            <person name="Alves J.M."/>
            <person name="Parikh H."/>
            <person name="Huang B."/>
            <person name="Lee V."/>
            <person name="Espinosa-Alvarez O."/>
            <person name="Ortiz P.A."/>
            <person name="Costa-Martins A.G."/>
            <person name="Teixeira M.M."/>
            <person name="Buck G.A."/>
        </authorList>
    </citation>
    <scope>NUCLEOTIDE SEQUENCE [LARGE SCALE GENOMIC DNA]</scope>
    <source>
        <strain evidence="2 3">025E</strain>
    </source>
</reference>
<name>A0A422NY04_9TRYP</name>
<dbReference type="RefSeq" id="XP_029226197.1">
    <property type="nucleotide sequence ID" value="XM_029373668.1"/>
</dbReference>